<feature type="domain" description="Transcription regulator AsnC/Lrp ligand binding" evidence="1">
    <location>
        <begin position="69"/>
        <end position="136"/>
    </location>
</feature>
<accession>A0ABS6I3M5</accession>
<sequence>MQDFDFDERDLRLLHALQIRPRAPWTALAPVVGADAVTLARRWNFLSAEGLAWVATHHGSGSKVAFAIVEVECSPASLAAVTDELAADLDVLSVDHTAGGRDMVLSVICRDEASLGRFILDRLGAIKGIRSTRTHVGINLIADARSWRLRSLQDHEVKLIEREAPQPSPATRAASTDVEGHLFRILRSDGRASITEISHQLGISPSRAKSALNAALAQDRIVVRLEIARTLSAWPVSVWYFLRVPATQVEAVAGKLVGLGEVRLVAMTGGPYSLVMCVWLRRLEDMTVLERQLGERLPTVEIMDRSIALRTPKHVGVRLDPSGRRIM</sequence>
<gene>
    <name evidence="2" type="ORF">KSW38_06650</name>
</gene>
<dbReference type="RefSeq" id="WP_216923789.1">
    <property type="nucleotide sequence ID" value="NZ_JAHOPC010000002.1"/>
</dbReference>
<dbReference type="Pfam" id="PF13412">
    <property type="entry name" value="HTH_24"/>
    <property type="match status" value="1"/>
</dbReference>
<evidence type="ECO:0000313" key="3">
    <source>
        <dbReference type="Proteomes" id="UP000824166"/>
    </source>
</evidence>
<organism evidence="2 3">
    <name type="scientific">Paenarthrobacter aromaticivorans</name>
    <dbReference type="NCBI Taxonomy" id="2849150"/>
    <lineage>
        <taxon>Bacteria</taxon>
        <taxon>Bacillati</taxon>
        <taxon>Actinomycetota</taxon>
        <taxon>Actinomycetes</taxon>
        <taxon>Micrococcales</taxon>
        <taxon>Micrococcaceae</taxon>
        <taxon>Paenarthrobacter</taxon>
    </lineage>
</organism>
<comment type="caution">
    <text evidence="2">The sequence shown here is derived from an EMBL/GenBank/DDBJ whole genome shotgun (WGS) entry which is preliminary data.</text>
</comment>
<protein>
    <submittedName>
        <fullName evidence="2">Lrp/AsnC family transcriptional regulator</fullName>
    </submittedName>
</protein>
<proteinExistence type="predicted"/>
<evidence type="ECO:0000259" key="1">
    <source>
        <dbReference type="Pfam" id="PF01037"/>
    </source>
</evidence>
<keyword evidence="3" id="KW-1185">Reference proteome</keyword>
<dbReference type="EMBL" id="JAHOPC010000002">
    <property type="protein sequence ID" value="MBU8865967.1"/>
    <property type="molecule type" value="Genomic_DNA"/>
</dbReference>
<dbReference type="Pfam" id="PF01037">
    <property type="entry name" value="AsnC_trans_reg"/>
    <property type="match status" value="1"/>
</dbReference>
<dbReference type="PANTHER" id="PTHR30154">
    <property type="entry name" value="LEUCINE-RESPONSIVE REGULATORY PROTEIN"/>
    <property type="match status" value="1"/>
</dbReference>
<dbReference type="PANTHER" id="PTHR30154:SF34">
    <property type="entry name" value="TRANSCRIPTIONAL REGULATOR AZLB"/>
    <property type="match status" value="1"/>
</dbReference>
<evidence type="ECO:0000313" key="2">
    <source>
        <dbReference type="EMBL" id="MBU8865967.1"/>
    </source>
</evidence>
<dbReference type="Proteomes" id="UP000824166">
    <property type="component" value="Unassembled WGS sequence"/>
</dbReference>
<dbReference type="InterPro" id="IPR019887">
    <property type="entry name" value="Tscrpt_reg_AsnC/Lrp_C"/>
</dbReference>
<name>A0ABS6I3M5_9MICC</name>
<reference evidence="2 3" key="1">
    <citation type="submission" date="2021-06" db="EMBL/GenBank/DDBJ databases">
        <authorList>
            <person name="Jeong J.W."/>
        </authorList>
    </citation>
    <scope>NUCLEOTIDE SEQUENCE [LARGE SCALE GENOMIC DNA]</scope>
    <source>
        <strain evidence="2 3">MMS21-TAE1-1</strain>
    </source>
</reference>